<evidence type="ECO:0000313" key="2">
    <source>
        <dbReference type="EMBL" id="OAQ27814.1"/>
    </source>
</evidence>
<evidence type="ECO:0000313" key="3">
    <source>
        <dbReference type="Proteomes" id="UP000078512"/>
    </source>
</evidence>
<organism evidence="2 3">
    <name type="scientific">Linnemannia elongata AG-77</name>
    <dbReference type="NCBI Taxonomy" id="1314771"/>
    <lineage>
        <taxon>Eukaryota</taxon>
        <taxon>Fungi</taxon>
        <taxon>Fungi incertae sedis</taxon>
        <taxon>Mucoromycota</taxon>
        <taxon>Mortierellomycotina</taxon>
        <taxon>Mortierellomycetes</taxon>
        <taxon>Mortierellales</taxon>
        <taxon>Mortierellaceae</taxon>
        <taxon>Linnemannia</taxon>
    </lineage>
</organism>
<accession>A0A197JU31</accession>
<proteinExistence type="predicted"/>
<gene>
    <name evidence="2" type="ORF">K457DRAFT_897305</name>
</gene>
<name>A0A197JU31_9FUNG</name>
<keyword evidence="1" id="KW-0732">Signal</keyword>
<dbReference type="AlphaFoldDB" id="A0A197JU31"/>
<dbReference type="EMBL" id="KV442053">
    <property type="protein sequence ID" value="OAQ27814.1"/>
    <property type="molecule type" value="Genomic_DNA"/>
</dbReference>
<feature type="chain" id="PRO_5008276271" description="Secreted protein" evidence="1">
    <location>
        <begin position="22"/>
        <end position="127"/>
    </location>
</feature>
<dbReference type="Proteomes" id="UP000078512">
    <property type="component" value="Unassembled WGS sequence"/>
</dbReference>
<keyword evidence="3" id="KW-1185">Reference proteome</keyword>
<protein>
    <recommendedName>
        <fullName evidence="4">Secreted protein</fullName>
    </recommendedName>
</protein>
<evidence type="ECO:0000256" key="1">
    <source>
        <dbReference type="SAM" id="SignalP"/>
    </source>
</evidence>
<reference evidence="2 3" key="1">
    <citation type="submission" date="2016-05" db="EMBL/GenBank/DDBJ databases">
        <title>Genome sequencing reveals origins of a unique bacterial endosymbiosis in the earliest lineages of terrestrial Fungi.</title>
        <authorList>
            <consortium name="DOE Joint Genome Institute"/>
            <person name="Uehling J."/>
            <person name="Gryganskyi A."/>
            <person name="Hameed K."/>
            <person name="Tschaplinski T."/>
            <person name="Misztal P."/>
            <person name="Wu S."/>
            <person name="Desiro A."/>
            <person name="Vande Pol N."/>
            <person name="Du Z.-Y."/>
            <person name="Zienkiewicz A."/>
            <person name="Zienkiewicz K."/>
            <person name="Morin E."/>
            <person name="Tisserant E."/>
            <person name="Splivallo R."/>
            <person name="Hainaut M."/>
            <person name="Henrissat B."/>
            <person name="Ohm R."/>
            <person name="Kuo A."/>
            <person name="Yan J."/>
            <person name="Lipzen A."/>
            <person name="Nolan M."/>
            <person name="Labutti K."/>
            <person name="Barry K."/>
            <person name="Goldstein A."/>
            <person name="Labbe J."/>
            <person name="Schadt C."/>
            <person name="Tuskan G."/>
            <person name="Grigoriev I."/>
            <person name="Martin F."/>
            <person name="Vilgalys R."/>
            <person name="Bonito G."/>
        </authorList>
    </citation>
    <scope>NUCLEOTIDE SEQUENCE [LARGE SCALE GENOMIC DNA]</scope>
    <source>
        <strain evidence="2 3">AG-77</strain>
    </source>
</reference>
<feature type="signal peptide" evidence="1">
    <location>
        <begin position="1"/>
        <end position="21"/>
    </location>
</feature>
<sequence length="127" mass="14236">MCCCFSAGLFTIFLAISPASLRRRRTVVTETGCGSNRLASFMASIDVLSTPHFRFNLRCSTVSAFIFLGRPPLSSRMFSLFLKRILATVDLEMLSRLAVSLVERPSSMSRIAFLVVFRRIGFILCKK</sequence>
<evidence type="ECO:0008006" key="4">
    <source>
        <dbReference type="Google" id="ProtNLM"/>
    </source>
</evidence>